<dbReference type="EMBL" id="JAPMOS010000228">
    <property type="protein sequence ID" value="KAJ4453679.1"/>
    <property type="molecule type" value="Genomic_DNA"/>
</dbReference>
<dbReference type="InterPro" id="IPR053940">
    <property type="entry name" value="UTP25_NTPase-like"/>
</dbReference>
<proteinExistence type="predicted"/>
<evidence type="ECO:0000256" key="1">
    <source>
        <dbReference type="SAM" id="MobiDB-lite"/>
    </source>
</evidence>
<comment type="caution">
    <text evidence="3">The sequence shown here is derived from an EMBL/GenBank/DDBJ whole genome shotgun (WGS) entry which is preliminary data.</text>
</comment>
<dbReference type="PANTHER" id="PTHR12933">
    <property type="entry name" value="ORF PROTEIN-RELATED"/>
    <property type="match status" value="1"/>
</dbReference>
<feature type="region of interest" description="Disordered" evidence="1">
    <location>
        <begin position="297"/>
        <end position="326"/>
    </location>
</feature>
<reference evidence="3" key="1">
    <citation type="journal article" date="2022" name="bioRxiv">
        <title>Genomics of Preaxostyla Flagellates Illuminates Evolutionary Transitions and the Path Towards Mitochondrial Loss.</title>
        <authorList>
            <person name="Novak L.V.F."/>
            <person name="Treitli S.C."/>
            <person name="Pyrih J."/>
            <person name="Halakuc P."/>
            <person name="Pipaliya S.V."/>
            <person name="Vacek V."/>
            <person name="Brzon O."/>
            <person name="Soukal P."/>
            <person name="Eme L."/>
            <person name="Dacks J.B."/>
            <person name="Karnkowska A."/>
            <person name="Elias M."/>
            <person name="Hampl V."/>
        </authorList>
    </citation>
    <scope>NUCLEOTIDE SEQUENCE</scope>
    <source>
        <strain evidence="3">RCP-MX</strain>
    </source>
</reference>
<protein>
    <recommendedName>
        <fullName evidence="2">UTP25 NTP hydrolase-like domain-containing protein</fullName>
    </recommendedName>
</protein>
<dbReference type="PANTHER" id="PTHR12933:SF0">
    <property type="entry name" value="U3 SMALL NUCLEOLAR RNA-ASSOCIATED PROTEIN 25 HOMOLOG"/>
    <property type="match status" value="1"/>
</dbReference>
<dbReference type="Pfam" id="PF22916">
    <property type="entry name" value="UTP25_NTPase-like"/>
    <property type="match status" value="1"/>
</dbReference>
<gene>
    <name evidence="3" type="ORF">PAPYR_11786</name>
</gene>
<sequence length="369" mass="40120">MHHPLAAQLRLHWPQGIRALAVAIQPSHRNFVVQVTKGVLPSDEERNLGPGFTLRDPRSPPKPVWRCFAPCRAVAQQPQRVRAALVPGASAPITILSVLCGEGRQEVQLATESRSGPPSSPLLTLPSSDHIATFNGNTDDDFIMGVTLTRMSLRLYTEPHEADLVVTPLALHTRITQGAPDGEGPPGAEVILMQNCAYLTEVFETLNQIPVDPRHTDFARALRQSAAPPRTAPSRPLTRPLEYPGTVGQARTGAPQVFQRVPVSGLGAADQERFDYFLGHLWPALPGMDPAAARAAAAAEATPTSHHRLPTKGPPVRQSSPTPSSTISLIRVRDAWWRARSRMYGMEWGARGEREGVIWISLPSLGQTT</sequence>
<name>A0ABQ8U8K4_9EUKA</name>
<feature type="domain" description="UTP25 NTP hydrolase-like" evidence="2">
    <location>
        <begin position="128"/>
        <end position="177"/>
    </location>
</feature>
<dbReference type="Proteomes" id="UP001141327">
    <property type="component" value="Unassembled WGS sequence"/>
</dbReference>
<organism evidence="3 4">
    <name type="scientific">Paratrimastix pyriformis</name>
    <dbReference type="NCBI Taxonomy" id="342808"/>
    <lineage>
        <taxon>Eukaryota</taxon>
        <taxon>Metamonada</taxon>
        <taxon>Preaxostyla</taxon>
        <taxon>Paratrimastigidae</taxon>
        <taxon>Paratrimastix</taxon>
    </lineage>
</organism>
<accession>A0ABQ8U8K4</accession>
<evidence type="ECO:0000259" key="2">
    <source>
        <dbReference type="Pfam" id="PF22916"/>
    </source>
</evidence>
<evidence type="ECO:0000313" key="3">
    <source>
        <dbReference type="EMBL" id="KAJ4453679.1"/>
    </source>
</evidence>
<dbReference type="InterPro" id="IPR010678">
    <property type="entry name" value="UTP25"/>
</dbReference>
<keyword evidence="4" id="KW-1185">Reference proteome</keyword>
<evidence type="ECO:0000313" key="4">
    <source>
        <dbReference type="Proteomes" id="UP001141327"/>
    </source>
</evidence>